<dbReference type="Gramene" id="RZC72150">
    <property type="protein sequence ID" value="RZC72150"/>
    <property type="gene ID" value="C5167_035347"/>
</dbReference>
<organism evidence="2 3">
    <name type="scientific">Papaver somniferum</name>
    <name type="common">Opium poppy</name>
    <dbReference type="NCBI Taxonomy" id="3469"/>
    <lineage>
        <taxon>Eukaryota</taxon>
        <taxon>Viridiplantae</taxon>
        <taxon>Streptophyta</taxon>
        <taxon>Embryophyta</taxon>
        <taxon>Tracheophyta</taxon>
        <taxon>Spermatophyta</taxon>
        <taxon>Magnoliopsida</taxon>
        <taxon>Ranunculales</taxon>
        <taxon>Papaveraceae</taxon>
        <taxon>Papaveroideae</taxon>
        <taxon>Papaver</taxon>
    </lineage>
</organism>
<dbReference type="EMBL" id="CM010721">
    <property type="protein sequence ID" value="RZC72150.1"/>
    <property type="molecule type" value="Genomic_DNA"/>
</dbReference>
<keyword evidence="3" id="KW-1185">Reference proteome</keyword>
<feature type="transmembrane region" description="Helical" evidence="1">
    <location>
        <begin position="20"/>
        <end position="42"/>
    </location>
</feature>
<keyword evidence="1" id="KW-0472">Membrane</keyword>
<reference evidence="2 3" key="1">
    <citation type="journal article" date="2018" name="Science">
        <title>The opium poppy genome and morphinan production.</title>
        <authorList>
            <person name="Guo L."/>
            <person name="Winzer T."/>
            <person name="Yang X."/>
            <person name="Li Y."/>
            <person name="Ning Z."/>
            <person name="He Z."/>
            <person name="Teodor R."/>
            <person name="Lu Y."/>
            <person name="Bowser T.A."/>
            <person name="Graham I.A."/>
            <person name="Ye K."/>
        </authorList>
    </citation>
    <scope>NUCLEOTIDE SEQUENCE [LARGE SCALE GENOMIC DNA]</scope>
    <source>
        <strain evidence="3">cv. HN1</strain>
        <tissue evidence="2">Leaves</tissue>
    </source>
</reference>
<gene>
    <name evidence="2" type="ORF">C5167_035347</name>
</gene>
<keyword evidence="1" id="KW-0812">Transmembrane</keyword>
<keyword evidence="1" id="KW-1133">Transmembrane helix</keyword>
<evidence type="ECO:0000313" key="3">
    <source>
        <dbReference type="Proteomes" id="UP000316621"/>
    </source>
</evidence>
<name>A0A4Y7KIH2_PAPSO</name>
<sequence length="140" mass="16386">MLGLIRKYCNHSHGSKHDILMHICYMFCDATLDVLMIIYLFLLDTERFEAVRPVLREMALAGLVHLDAKQEASYPTYIYFVAQSCRKENTPSHGLQIAMLIPGSIRYLRKNFLCIKDLMFERRDHMETQMLQTHHPSGHM</sequence>
<dbReference type="AlphaFoldDB" id="A0A4Y7KIH2"/>
<protein>
    <submittedName>
        <fullName evidence="2">Uncharacterized protein</fullName>
    </submittedName>
</protein>
<evidence type="ECO:0000256" key="1">
    <source>
        <dbReference type="SAM" id="Phobius"/>
    </source>
</evidence>
<proteinExistence type="predicted"/>
<accession>A0A4Y7KIH2</accession>
<dbReference type="Proteomes" id="UP000316621">
    <property type="component" value="Chromosome 7"/>
</dbReference>
<evidence type="ECO:0000313" key="2">
    <source>
        <dbReference type="EMBL" id="RZC72150.1"/>
    </source>
</evidence>